<dbReference type="SUPFAM" id="SSF81383">
    <property type="entry name" value="F-box domain"/>
    <property type="match status" value="1"/>
</dbReference>
<feature type="domain" description="KIB1-4 beta-propeller" evidence="1">
    <location>
        <begin position="74"/>
        <end position="317"/>
    </location>
</feature>
<sequence length="371" mass="42780">MTRNKKTVPKPWGDLHPDLLRHIYTNLYDPVDFIRFRAVCKGWHVGTPLSERPPQFPLLLEREPDPLYSPEFKLYSLPTGRTYKLQLPEVQNKMFFEQSQGHLVTFGTGDDSSPRNPTILNPFTRAELPLPFGNCNFFTPIYIGTSDPTPNTDGVVMHVHCPEKGQHLGFWSKDENDWVLRKRDLGSARVFHKGRLFICRNRRTWAIDLPTGDELLNLWLPDQIGDFYCLVEAAGVLLGIVQHNFCTDRMPLENCWFEVYRLEEEENPPHWTKLSDIGDLMIFLNSNNGFCVSANGFDGIRGNCIYFTKWNGKDDHNSRTLIGRYELGPWGRADLKLWATLGIQVGPGLCLMYNSNYQQREITTLFCISNY</sequence>
<dbReference type="InterPro" id="IPR005174">
    <property type="entry name" value="KIB1-4_b-propeller"/>
</dbReference>
<evidence type="ECO:0000313" key="2">
    <source>
        <dbReference type="EMBL" id="KAJ4800553.1"/>
    </source>
</evidence>
<evidence type="ECO:0000259" key="1">
    <source>
        <dbReference type="Pfam" id="PF03478"/>
    </source>
</evidence>
<proteinExistence type="predicted"/>
<keyword evidence="3" id="KW-1185">Reference proteome</keyword>
<dbReference type="CDD" id="cd09917">
    <property type="entry name" value="F-box_SF"/>
    <property type="match status" value="1"/>
</dbReference>
<accession>A0AAV8GCE6</accession>
<dbReference type="AlphaFoldDB" id="A0AAV8GCE6"/>
<comment type="caution">
    <text evidence="2">The sequence shown here is derived from an EMBL/GenBank/DDBJ whole genome shotgun (WGS) entry which is preliminary data.</text>
</comment>
<dbReference type="Pfam" id="PF03478">
    <property type="entry name" value="Beta-prop_KIB1-4"/>
    <property type="match status" value="1"/>
</dbReference>
<dbReference type="Proteomes" id="UP001140206">
    <property type="component" value="Chromosome 2"/>
</dbReference>
<protein>
    <submittedName>
        <fullName evidence="2">F-box domain-containing protein</fullName>
    </submittedName>
</protein>
<reference evidence="2" key="1">
    <citation type="submission" date="2022-08" db="EMBL/GenBank/DDBJ databases">
        <authorList>
            <person name="Marques A."/>
        </authorList>
    </citation>
    <scope>NUCLEOTIDE SEQUENCE</scope>
    <source>
        <strain evidence="2">RhyPub2mFocal</strain>
        <tissue evidence="2">Leaves</tissue>
    </source>
</reference>
<organism evidence="2 3">
    <name type="scientific">Rhynchospora pubera</name>
    <dbReference type="NCBI Taxonomy" id="906938"/>
    <lineage>
        <taxon>Eukaryota</taxon>
        <taxon>Viridiplantae</taxon>
        <taxon>Streptophyta</taxon>
        <taxon>Embryophyta</taxon>
        <taxon>Tracheophyta</taxon>
        <taxon>Spermatophyta</taxon>
        <taxon>Magnoliopsida</taxon>
        <taxon>Liliopsida</taxon>
        <taxon>Poales</taxon>
        <taxon>Cyperaceae</taxon>
        <taxon>Cyperoideae</taxon>
        <taxon>Rhynchosporeae</taxon>
        <taxon>Rhynchospora</taxon>
    </lineage>
</organism>
<name>A0AAV8GCE6_9POAL</name>
<dbReference type="EMBL" id="JAMFTS010000002">
    <property type="protein sequence ID" value="KAJ4800553.1"/>
    <property type="molecule type" value="Genomic_DNA"/>
</dbReference>
<dbReference type="PANTHER" id="PTHR44259">
    <property type="entry name" value="OS07G0183000 PROTEIN-RELATED"/>
    <property type="match status" value="1"/>
</dbReference>
<evidence type="ECO:0000313" key="3">
    <source>
        <dbReference type="Proteomes" id="UP001140206"/>
    </source>
</evidence>
<dbReference type="InterPro" id="IPR050942">
    <property type="entry name" value="F-box_BR-signaling"/>
</dbReference>
<gene>
    <name evidence="2" type="ORF">LUZ62_051799</name>
</gene>
<dbReference type="InterPro" id="IPR036047">
    <property type="entry name" value="F-box-like_dom_sf"/>
</dbReference>